<evidence type="ECO:0000313" key="2">
    <source>
        <dbReference type="EMBL" id="APZ96537.1"/>
    </source>
</evidence>
<evidence type="ECO:0000313" key="3">
    <source>
        <dbReference type="Proteomes" id="UP000187735"/>
    </source>
</evidence>
<dbReference type="STRING" id="1891926.Fuma_06206"/>
<sequence>MTPLHQLGEFLRQALQTIPLSAARVLFVGTLVALLIWILRLPRSATTSPEGAARWDENLKVGASLAIVIQILIYACL</sequence>
<dbReference type="KEGG" id="fmr:Fuma_06206"/>
<keyword evidence="1" id="KW-1133">Transmembrane helix</keyword>
<dbReference type="OrthoDB" id="287977at2"/>
<evidence type="ECO:0000256" key="1">
    <source>
        <dbReference type="SAM" id="Phobius"/>
    </source>
</evidence>
<accession>A0A1P8WR44</accession>
<feature type="transmembrane region" description="Helical" evidence="1">
    <location>
        <begin position="21"/>
        <end position="39"/>
    </location>
</feature>
<dbReference type="EMBL" id="CP017641">
    <property type="protein sequence ID" value="APZ96537.1"/>
    <property type="molecule type" value="Genomic_DNA"/>
</dbReference>
<name>A0A1P8WR44_9PLAN</name>
<organism evidence="2 3">
    <name type="scientific">Fuerstiella marisgermanici</name>
    <dbReference type="NCBI Taxonomy" id="1891926"/>
    <lineage>
        <taxon>Bacteria</taxon>
        <taxon>Pseudomonadati</taxon>
        <taxon>Planctomycetota</taxon>
        <taxon>Planctomycetia</taxon>
        <taxon>Planctomycetales</taxon>
        <taxon>Planctomycetaceae</taxon>
        <taxon>Fuerstiella</taxon>
    </lineage>
</organism>
<protein>
    <submittedName>
        <fullName evidence="2">Uncharacterized protein</fullName>
    </submittedName>
</protein>
<gene>
    <name evidence="2" type="ORF">Fuma_06206</name>
</gene>
<reference evidence="2 3" key="1">
    <citation type="journal article" date="2016" name="Front. Microbiol.">
        <title>Fuerstia marisgermanicae gen. nov., sp. nov., an Unusual Member of the Phylum Planctomycetes from the German Wadden Sea.</title>
        <authorList>
            <person name="Kohn T."/>
            <person name="Heuer A."/>
            <person name="Jogler M."/>
            <person name="Vollmers J."/>
            <person name="Boedeker C."/>
            <person name="Bunk B."/>
            <person name="Rast P."/>
            <person name="Borchert D."/>
            <person name="Glockner I."/>
            <person name="Freese H.M."/>
            <person name="Klenk H.P."/>
            <person name="Overmann J."/>
            <person name="Kaster A.K."/>
            <person name="Rohde M."/>
            <person name="Wiegand S."/>
            <person name="Jogler C."/>
        </authorList>
    </citation>
    <scope>NUCLEOTIDE SEQUENCE [LARGE SCALE GENOMIC DNA]</scope>
    <source>
        <strain evidence="2 3">NH11</strain>
    </source>
</reference>
<dbReference type="Proteomes" id="UP000187735">
    <property type="component" value="Chromosome"/>
</dbReference>
<proteinExistence type="predicted"/>
<keyword evidence="1" id="KW-0472">Membrane</keyword>
<dbReference type="RefSeq" id="WP_077027548.1">
    <property type="nucleotide sequence ID" value="NZ_CP017641.1"/>
</dbReference>
<keyword evidence="1" id="KW-0812">Transmembrane</keyword>
<keyword evidence="3" id="KW-1185">Reference proteome</keyword>
<dbReference type="AlphaFoldDB" id="A0A1P8WR44"/>